<dbReference type="GO" id="GO:0016829">
    <property type="term" value="F:lyase activity"/>
    <property type="evidence" value="ECO:0007669"/>
    <property type="project" value="InterPro"/>
</dbReference>
<dbReference type="Gene3D" id="3.30.1330.120">
    <property type="entry name" value="2-methylcitrate dehydratase PrpD"/>
    <property type="match status" value="1"/>
</dbReference>
<evidence type="ECO:0000313" key="4">
    <source>
        <dbReference type="EMBL" id="ETW99094.1"/>
    </source>
</evidence>
<dbReference type="InterPro" id="IPR042188">
    <property type="entry name" value="MmgE/PrpD_sf_2"/>
</dbReference>
<dbReference type="AlphaFoldDB" id="W4LMF4"/>
<proteinExistence type="inferred from homology"/>
<dbReference type="SUPFAM" id="SSF103378">
    <property type="entry name" value="2-methylcitrate dehydratase PrpD"/>
    <property type="match status" value="1"/>
</dbReference>
<dbReference type="EMBL" id="AZHX01001876">
    <property type="protein sequence ID" value="ETW99094.1"/>
    <property type="molecule type" value="Genomic_DNA"/>
</dbReference>
<comment type="caution">
    <text evidence="4">The sequence shown here is derived from an EMBL/GenBank/DDBJ whole genome shotgun (WGS) entry which is preliminary data.</text>
</comment>
<evidence type="ECO:0008006" key="6">
    <source>
        <dbReference type="Google" id="ProtNLM"/>
    </source>
</evidence>
<dbReference type="PANTHER" id="PTHR16943:SF8">
    <property type="entry name" value="2-METHYLCITRATE DEHYDRATASE"/>
    <property type="match status" value="1"/>
</dbReference>
<feature type="domain" description="MmgE/PrpD N-terminal" evidence="2">
    <location>
        <begin position="5"/>
        <end position="245"/>
    </location>
</feature>
<evidence type="ECO:0000256" key="1">
    <source>
        <dbReference type="ARBA" id="ARBA00006174"/>
    </source>
</evidence>
<dbReference type="Proteomes" id="UP000019140">
    <property type="component" value="Unassembled WGS sequence"/>
</dbReference>
<name>W4LMF4_9BACT</name>
<dbReference type="InterPro" id="IPR036148">
    <property type="entry name" value="MmgE/PrpD_sf"/>
</dbReference>
<organism evidence="4 5">
    <name type="scientific">Candidatus Entotheonella gemina</name>
    <dbReference type="NCBI Taxonomy" id="1429439"/>
    <lineage>
        <taxon>Bacteria</taxon>
        <taxon>Pseudomonadati</taxon>
        <taxon>Nitrospinota/Tectimicrobiota group</taxon>
        <taxon>Candidatus Tectimicrobiota</taxon>
        <taxon>Candidatus Entotheonellia</taxon>
        <taxon>Candidatus Entotheonellales</taxon>
        <taxon>Candidatus Entotheonellaceae</taxon>
        <taxon>Candidatus Entotheonella</taxon>
    </lineage>
</organism>
<dbReference type="Pfam" id="PF03972">
    <property type="entry name" value="MmgE_PrpD_N"/>
    <property type="match status" value="1"/>
</dbReference>
<dbReference type="InterPro" id="IPR045337">
    <property type="entry name" value="MmgE_PrpD_C"/>
</dbReference>
<dbReference type="Gene3D" id="1.10.4100.10">
    <property type="entry name" value="2-methylcitrate dehydratase PrpD"/>
    <property type="match status" value="1"/>
</dbReference>
<evidence type="ECO:0000259" key="2">
    <source>
        <dbReference type="Pfam" id="PF03972"/>
    </source>
</evidence>
<accession>W4LMF4</accession>
<evidence type="ECO:0000313" key="5">
    <source>
        <dbReference type="Proteomes" id="UP000019140"/>
    </source>
</evidence>
<reference evidence="4 5" key="1">
    <citation type="journal article" date="2014" name="Nature">
        <title>An environmental bacterial taxon with a large and distinct metabolic repertoire.</title>
        <authorList>
            <person name="Wilson M.C."/>
            <person name="Mori T."/>
            <person name="Ruckert C."/>
            <person name="Uria A.R."/>
            <person name="Helf M.J."/>
            <person name="Takada K."/>
            <person name="Gernert C."/>
            <person name="Steffens U.A."/>
            <person name="Heycke N."/>
            <person name="Schmitt S."/>
            <person name="Rinke C."/>
            <person name="Helfrich E.J."/>
            <person name="Brachmann A.O."/>
            <person name="Gurgui C."/>
            <person name="Wakimoto T."/>
            <person name="Kracht M."/>
            <person name="Crusemann M."/>
            <person name="Hentschel U."/>
            <person name="Abe I."/>
            <person name="Matsunaga S."/>
            <person name="Kalinowski J."/>
            <person name="Takeyama H."/>
            <person name="Piel J."/>
        </authorList>
    </citation>
    <scope>NUCLEOTIDE SEQUENCE [LARGE SCALE GENOMIC DNA]</scope>
    <source>
        <strain evidence="5">TSY2</strain>
    </source>
</reference>
<dbReference type="PANTHER" id="PTHR16943">
    <property type="entry name" value="2-METHYLCITRATE DEHYDRATASE-RELATED"/>
    <property type="match status" value="1"/>
</dbReference>
<feature type="domain" description="MmgE/PrpD C-terminal" evidence="3">
    <location>
        <begin position="269"/>
        <end position="433"/>
    </location>
</feature>
<evidence type="ECO:0000259" key="3">
    <source>
        <dbReference type="Pfam" id="PF19305"/>
    </source>
</evidence>
<comment type="similarity">
    <text evidence="1">Belongs to the PrpD family.</text>
</comment>
<protein>
    <recommendedName>
        <fullName evidence="6">2-methylcitrate dehydratase</fullName>
    </recommendedName>
</protein>
<sequence length="462" mass="49382">MNVTERIAHAIAETDFDHLSEEAITQSKRAILDTIGVTLAGHQDEAGQIITTWVQQHRTDTGAAILGTPILTSPALAALANGTLGHALDFDDVTTHMQGHPSVTVLPAVLSLGESLGVSGAEALTAFVLGVETEAKIGKAMSAALSRRGWHPTAVLGPFGAAAAASKFLGLSGSQIRMALGIAASKASGLRQNFGTMTKPLHAGEAARSGVEAAQWAHQGFTADADILASRLGFFMTLVGEGEFDPEVAPQDFGQPYEIVSPGIGVKPYPACRQVHRSIDAMLELVRTHRFQPEDIEEIICESSEETLNYLVHHRPRTGSEGRFSMEYCMAASIIHGQMGLAQFDDAAVQDERAQTLLQRVRYEHPDAGQPQWDTTLPDVITVVLRDGQRLLQRADVAKGDPALPLSWEELVDKFYDCATAVLPEAQAEAAVQQIAHLESQPSLQPLMAHLTCASPPSSTGI</sequence>
<gene>
    <name evidence="4" type="ORF">ETSY2_41630</name>
</gene>
<dbReference type="Pfam" id="PF19305">
    <property type="entry name" value="MmgE_PrpD_C"/>
    <property type="match status" value="1"/>
</dbReference>
<dbReference type="InterPro" id="IPR042183">
    <property type="entry name" value="MmgE/PrpD_sf_1"/>
</dbReference>
<dbReference type="HOGENOM" id="CLU_026574_2_2_7"/>
<dbReference type="InterPro" id="IPR045336">
    <property type="entry name" value="MmgE_PrpD_N"/>
</dbReference>
<dbReference type="InterPro" id="IPR005656">
    <property type="entry name" value="MmgE_PrpD"/>
</dbReference>
<keyword evidence="5" id="KW-1185">Reference proteome</keyword>